<name>A0AAE4JY01_9CYAN</name>
<feature type="repeat" description="TPR" evidence="3">
    <location>
        <begin position="153"/>
        <end position="186"/>
    </location>
</feature>
<sequence length="295" mass="32474">MPRLCISVSVARLGSLFFVAGISIWPLSVAQAQVLIPHTPQLSATDMERDGLTVAQEALQLAQFQQFNEALVRAKLAAQLAPQAYEVWALLGGLYLTVSQPAEAIPALNTSIALNQKNAGVYFSLGSAYFRTGAYQDAARALEQGLALRSDVAEEWFNLGNAYLKLKQNPKAIAQYRQALKYDKKFWPALNNIGLLQYEQGEIPQAIRSFQAAVALDNKAGEPKLALAVALFRQGQVQQGINTALVALRLDSRYIEPEFQRENLWGERLMADTKALFANPQVQELIQTLQADVGQ</sequence>
<dbReference type="PROSITE" id="PS50005">
    <property type="entry name" value="TPR"/>
    <property type="match status" value="4"/>
</dbReference>
<evidence type="ECO:0000313" key="4">
    <source>
        <dbReference type="EMBL" id="MDS3860459.1"/>
    </source>
</evidence>
<keyword evidence="1" id="KW-0677">Repeat</keyword>
<dbReference type="EMBL" id="JAVMIP010000004">
    <property type="protein sequence ID" value="MDS3860459.1"/>
    <property type="molecule type" value="Genomic_DNA"/>
</dbReference>
<feature type="repeat" description="TPR" evidence="3">
    <location>
        <begin position="85"/>
        <end position="118"/>
    </location>
</feature>
<dbReference type="Proteomes" id="UP001268256">
    <property type="component" value="Unassembled WGS sequence"/>
</dbReference>
<evidence type="ECO:0000256" key="1">
    <source>
        <dbReference type="ARBA" id="ARBA00022737"/>
    </source>
</evidence>
<dbReference type="InterPro" id="IPR050498">
    <property type="entry name" value="Ycf3"/>
</dbReference>
<dbReference type="SUPFAM" id="SSF48452">
    <property type="entry name" value="TPR-like"/>
    <property type="match status" value="1"/>
</dbReference>
<dbReference type="AlphaFoldDB" id="A0AAE4JY01"/>
<evidence type="ECO:0000256" key="3">
    <source>
        <dbReference type="PROSITE-ProRule" id="PRU00339"/>
    </source>
</evidence>
<feature type="repeat" description="TPR" evidence="3">
    <location>
        <begin position="119"/>
        <end position="152"/>
    </location>
</feature>
<dbReference type="Pfam" id="PF13414">
    <property type="entry name" value="TPR_11"/>
    <property type="match status" value="1"/>
</dbReference>
<dbReference type="Pfam" id="PF13432">
    <property type="entry name" value="TPR_16"/>
    <property type="match status" value="1"/>
</dbReference>
<keyword evidence="5" id="KW-1185">Reference proteome</keyword>
<keyword evidence="2 3" id="KW-0802">TPR repeat</keyword>
<dbReference type="InterPro" id="IPR019734">
    <property type="entry name" value="TPR_rpt"/>
</dbReference>
<dbReference type="PANTHER" id="PTHR44858:SF1">
    <property type="entry name" value="UDP-N-ACETYLGLUCOSAMINE--PEPTIDE N-ACETYLGLUCOSAMINYLTRANSFERASE SPINDLY-RELATED"/>
    <property type="match status" value="1"/>
</dbReference>
<organism evidence="4 5">
    <name type="scientific">Pseudocalidococcus azoricus BACA0444</name>
    <dbReference type="NCBI Taxonomy" id="2918990"/>
    <lineage>
        <taxon>Bacteria</taxon>
        <taxon>Bacillati</taxon>
        <taxon>Cyanobacteriota</taxon>
        <taxon>Cyanophyceae</taxon>
        <taxon>Acaryochloridales</taxon>
        <taxon>Thermosynechococcaceae</taxon>
        <taxon>Pseudocalidococcus</taxon>
        <taxon>Pseudocalidococcus azoricus</taxon>
    </lineage>
</organism>
<dbReference type="RefSeq" id="WP_322877734.1">
    <property type="nucleotide sequence ID" value="NZ_JAVMIP010000004.1"/>
</dbReference>
<dbReference type="Gene3D" id="1.25.40.10">
    <property type="entry name" value="Tetratricopeptide repeat domain"/>
    <property type="match status" value="2"/>
</dbReference>
<reference evidence="5" key="1">
    <citation type="submission" date="2023-07" db="EMBL/GenBank/DDBJ databases">
        <authorList>
            <person name="Luz R."/>
            <person name="Cordeiro R."/>
            <person name="Fonseca A."/>
            <person name="Goncalves V."/>
        </authorList>
    </citation>
    <scope>NUCLEOTIDE SEQUENCE [LARGE SCALE GENOMIC DNA]</scope>
    <source>
        <strain evidence="5">BACA0444</strain>
    </source>
</reference>
<dbReference type="SMART" id="SM00028">
    <property type="entry name" value="TPR"/>
    <property type="match status" value="5"/>
</dbReference>
<comment type="caution">
    <text evidence="4">The sequence shown here is derived from an EMBL/GenBank/DDBJ whole genome shotgun (WGS) entry which is preliminary data.</text>
</comment>
<evidence type="ECO:0000313" key="5">
    <source>
        <dbReference type="Proteomes" id="UP001268256"/>
    </source>
</evidence>
<gene>
    <name evidence="4" type="ORF">RIF25_06510</name>
</gene>
<dbReference type="PANTHER" id="PTHR44858">
    <property type="entry name" value="TETRATRICOPEPTIDE REPEAT PROTEIN 6"/>
    <property type="match status" value="1"/>
</dbReference>
<dbReference type="GO" id="GO:0009279">
    <property type="term" value="C:cell outer membrane"/>
    <property type="evidence" value="ECO:0007669"/>
    <property type="project" value="TreeGrafter"/>
</dbReference>
<proteinExistence type="predicted"/>
<dbReference type="GO" id="GO:0046813">
    <property type="term" value="P:receptor-mediated virion attachment to host cell"/>
    <property type="evidence" value="ECO:0007669"/>
    <property type="project" value="TreeGrafter"/>
</dbReference>
<protein>
    <submittedName>
        <fullName evidence="4">Tetratricopeptide repeat protein</fullName>
    </submittedName>
</protein>
<accession>A0AAE4JY01</accession>
<feature type="repeat" description="TPR" evidence="3">
    <location>
        <begin position="187"/>
        <end position="220"/>
    </location>
</feature>
<dbReference type="InterPro" id="IPR011990">
    <property type="entry name" value="TPR-like_helical_dom_sf"/>
</dbReference>
<evidence type="ECO:0000256" key="2">
    <source>
        <dbReference type="ARBA" id="ARBA00022803"/>
    </source>
</evidence>